<evidence type="ECO:0000313" key="2">
    <source>
        <dbReference type="EMBL" id="GAH13861.1"/>
    </source>
</evidence>
<sequence length="49" mass="5424">MWLFFGLAIEIITSLALSIGIPPFILGITIGLIGISALFAVIYLIFRWK</sequence>
<name>X1CZ97_9ZZZZ</name>
<gene>
    <name evidence="2" type="ORF">S01H4_58306</name>
</gene>
<feature type="non-terminal residue" evidence="2">
    <location>
        <position position="49"/>
    </location>
</feature>
<proteinExistence type="predicted"/>
<accession>X1CZ97</accession>
<reference evidence="2" key="1">
    <citation type="journal article" date="2014" name="Front. Microbiol.">
        <title>High frequency of phylogenetically diverse reductive dehalogenase-homologous genes in deep subseafloor sedimentary metagenomes.</title>
        <authorList>
            <person name="Kawai M."/>
            <person name="Futagami T."/>
            <person name="Toyoda A."/>
            <person name="Takaki Y."/>
            <person name="Nishi S."/>
            <person name="Hori S."/>
            <person name="Arai W."/>
            <person name="Tsubouchi T."/>
            <person name="Morono Y."/>
            <person name="Uchiyama I."/>
            <person name="Ito T."/>
            <person name="Fujiyama A."/>
            <person name="Inagaki F."/>
            <person name="Takami H."/>
        </authorList>
    </citation>
    <scope>NUCLEOTIDE SEQUENCE</scope>
    <source>
        <strain evidence="2">Expedition CK06-06</strain>
    </source>
</reference>
<organism evidence="2">
    <name type="scientific">marine sediment metagenome</name>
    <dbReference type="NCBI Taxonomy" id="412755"/>
    <lineage>
        <taxon>unclassified sequences</taxon>
        <taxon>metagenomes</taxon>
        <taxon>ecological metagenomes</taxon>
    </lineage>
</organism>
<protein>
    <submittedName>
        <fullName evidence="2">Uncharacterized protein</fullName>
    </submittedName>
</protein>
<feature type="transmembrane region" description="Helical" evidence="1">
    <location>
        <begin position="28"/>
        <end position="46"/>
    </location>
</feature>
<keyword evidence="1" id="KW-1133">Transmembrane helix</keyword>
<dbReference type="EMBL" id="BART01034043">
    <property type="protein sequence ID" value="GAH13861.1"/>
    <property type="molecule type" value="Genomic_DNA"/>
</dbReference>
<evidence type="ECO:0000256" key="1">
    <source>
        <dbReference type="SAM" id="Phobius"/>
    </source>
</evidence>
<dbReference type="AlphaFoldDB" id="X1CZ97"/>
<keyword evidence="1" id="KW-0472">Membrane</keyword>
<comment type="caution">
    <text evidence="2">The sequence shown here is derived from an EMBL/GenBank/DDBJ whole genome shotgun (WGS) entry which is preliminary data.</text>
</comment>
<keyword evidence="1" id="KW-0812">Transmembrane</keyword>